<organism evidence="1 2">
    <name type="scientific">Methanopyrus kandleri</name>
    <dbReference type="NCBI Taxonomy" id="2320"/>
    <lineage>
        <taxon>Archaea</taxon>
        <taxon>Methanobacteriati</taxon>
        <taxon>Methanobacteriota</taxon>
        <taxon>Methanomada group</taxon>
        <taxon>Methanopyri</taxon>
        <taxon>Methanopyrales</taxon>
        <taxon>Methanopyraceae</taxon>
        <taxon>Methanopyrus</taxon>
    </lineage>
</organism>
<dbReference type="RefSeq" id="WP_011019515.1">
    <property type="nucleotide sequence ID" value="NZ_DUJS01000001.1"/>
</dbReference>
<gene>
    <name evidence="1" type="ORF">HA336_00955</name>
</gene>
<name>A0A832WK37_9EURY</name>
<dbReference type="EMBL" id="DUJS01000001">
    <property type="protein sequence ID" value="HII69785.1"/>
    <property type="molecule type" value="Genomic_DNA"/>
</dbReference>
<dbReference type="GeneID" id="1477248"/>
<evidence type="ECO:0000313" key="2">
    <source>
        <dbReference type="Proteomes" id="UP000619545"/>
    </source>
</evidence>
<reference evidence="1" key="1">
    <citation type="journal article" date="2020" name="bioRxiv">
        <title>A rank-normalized archaeal taxonomy based on genome phylogeny resolves widespread incomplete and uneven classifications.</title>
        <authorList>
            <person name="Rinke C."/>
            <person name="Chuvochina M."/>
            <person name="Mussig A.J."/>
            <person name="Chaumeil P.-A."/>
            <person name="Waite D.W."/>
            <person name="Whitman W.B."/>
            <person name="Parks D.H."/>
            <person name="Hugenholtz P."/>
        </authorList>
    </citation>
    <scope>NUCLEOTIDE SEQUENCE</scope>
    <source>
        <strain evidence="1">UBA8853</strain>
    </source>
</reference>
<comment type="caution">
    <text evidence="1">The sequence shown here is derived from an EMBL/GenBank/DDBJ whole genome shotgun (WGS) entry which is preliminary data.</text>
</comment>
<dbReference type="Proteomes" id="UP000619545">
    <property type="component" value="Unassembled WGS sequence"/>
</dbReference>
<evidence type="ECO:0000313" key="1">
    <source>
        <dbReference type="EMBL" id="HII69785.1"/>
    </source>
</evidence>
<proteinExistence type="predicted"/>
<sequence length="162" mass="18609">MRAWLLRVQAPPGQRIEKLVLLDRPPRARVWLLGLTYRVGREYHALLEPGKSELLCELKVRVKLDDQAIDLTEPSLLLIHTTRGDLEYSVIDLRNPVLPPEWKRAPPVNEITVEYGPKALRTIKLESEFYLVVLCLPPGFEYSPEDFTKWAQALAGLKDEVK</sequence>
<protein>
    <submittedName>
        <fullName evidence="1">Uncharacterized protein</fullName>
    </submittedName>
</protein>
<accession>A0A832WK37</accession>
<dbReference type="AlphaFoldDB" id="A0A832WK37"/>